<dbReference type="GO" id="GO:0006753">
    <property type="term" value="P:nucleoside phosphate metabolic process"/>
    <property type="evidence" value="ECO:0007669"/>
    <property type="project" value="TreeGrafter"/>
</dbReference>
<gene>
    <name evidence="4" type="ORF">GCM10008985_36380</name>
    <name evidence="5" type="ORF">MUK72_01465</name>
</gene>
<reference evidence="5" key="2">
    <citation type="submission" date="2022-04" db="EMBL/GenBank/DDBJ databases">
        <title>Sequencing and genomic assembly of Halococcus dombrowskii.</title>
        <authorList>
            <person name="Lim S.W."/>
            <person name="MacLea K.S."/>
        </authorList>
    </citation>
    <scope>NUCLEOTIDE SEQUENCE</scope>
    <source>
        <strain evidence="5">H4</strain>
    </source>
</reference>
<evidence type="ECO:0000256" key="2">
    <source>
        <dbReference type="ARBA" id="ARBA00022801"/>
    </source>
</evidence>
<evidence type="ECO:0000313" key="5">
    <source>
        <dbReference type="EMBL" id="UOO95392.1"/>
    </source>
</evidence>
<dbReference type="GO" id="GO:0019693">
    <property type="term" value="P:ribose phosphate metabolic process"/>
    <property type="evidence" value="ECO:0007669"/>
    <property type="project" value="TreeGrafter"/>
</dbReference>
<dbReference type="SUPFAM" id="SSF55811">
    <property type="entry name" value="Nudix"/>
    <property type="match status" value="1"/>
</dbReference>
<dbReference type="GeneID" id="71760475"/>
<dbReference type="InterPro" id="IPR020084">
    <property type="entry name" value="NUDIX_hydrolase_CS"/>
</dbReference>
<dbReference type="PROSITE" id="PS00893">
    <property type="entry name" value="NUDIX_BOX"/>
    <property type="match status" value="1"/>
</dbReference>
<evidence type="ECO:0000313" key="7">
    <source>
        <dbReference type="Proteomes" id="UP001500962"/>
    </source>
</evidence>
<dbReference type="Pfam" id="PF00293">
    <property type="entry name" value="NUDIX"/>
    <property type="match status" value="1"/>
</dbReference>
<proteinExistence type="predicted"/>
<dbReference type="GO" id="GO:0016787">
    <property type="term" value="F:hydrolase activity"/>
    <property type="evidence" value="ECO:0007669"/>
    <property type="project" value="UniProtKB-KW"/>
</dbReference>
<sequence>MSDLDPLAWETLESNTAYSCPGFDVVNERVRLPDGTETTFDSITEPAAVVVLGFTSAGEVVIIEEWRQAVERVNRGLPAGTVEPGESIERTARREFEEETGYVAEEMAHLTTVEPLNGLADSVHHHFVAHGCRPTGSQELDDNETIRVDTAEYDDLLGALADDDLRDGRSALCLLYHARFGAESGVP</sequence>
<evidence type="ECO:0000313" key="6">
    <source>
        <dbReference type="Proteomes" id="UP000830542"/>
    </source>
</evidence>
<dbReference type="EMBL" id="BAAADN010000089">
    <property type="protein sequence ID" value="GAA0476784.1"/>
    <property type="molecule type" value="Genomic_DNA"/>
</dbReference>
<reference evidence="4" key="3">
    <citation type="submission" date="2023-12" db="EMBL/GenBank/DDBJ databases">
        <authorList>
            <person name="Sun Q."/>
            <person name="Inoue M."/>
        </authorList>
    </citation>
    <scope>NUCLEOTIDE SEQUENCE</scope>
    <source>
        <strain evidence="4">JCM 12289</strain>
    </source>
</reference>
<dbReference type="EMBL" id="CP095005">
    <property type="protein sequence ID" value="UOO95392.1"/>
    <property type="molecule type" value="Genomic_DNA"/>
</dbReference>
<dbReference type="PROSITE" id="PS51462">
    <property type="entry name" value="NUDIX"/>
    <property type="match status" value="1"/>
</dbReference>
<dbReference type="RefSeq" id="WP_244703103.1">
    <property type="nucleotide sequence ID" value="NZ_BAAADN010000089.1"/>
</dbReference>
<evidence type="ECO:0000313" key="4">
    <source>
        <dbReference type="EMBL" id="GAA0476784.1"/>
    </source>
</evidence>
<evidence type="ECO:0000259" key="3">
    <source>
        <dbReference type="PROSITE" id="PS51462"/>
    </source>
</evidence>
<dbReference type="KEGG" id="hdo:MUK72_01465"/>
<dbReference type="Gene3D" id="3.90.79.10">
    <property type="entry name" value="Nucleoside Triphosphate Pyrophosphohydrolase"/>
    <property type="match status" value="1"/>
</dbReference>
<keyword evidence="6" id="KW-1185">Reference proteome</keyword>
<reference evidence="4" key="1">
    <citation type="journal article" date="2014" name="Int. J. Syst. Evol. Microbiol.">
        <title>Complete genome sequence of Corynebacterium casei LMG S-19264T (=DSM 44701T), isolated from a smear-ripened cheese.</title>
        <authorList>
            <consortium name="US DOE Joint Genome Institute (JGI-PGF)"/>
            <person name="Walter F."/>
            <person name="Albersmeier A."/>
            <person name="Kalinowski J."/>
            <person name="Ruckert C."/>
        </authorList>
    </citation>
    <scope>NUCLEOTIDE SEQUENCE</scope>
    <source>
        <strain evidence="4">JCM 12289</strain>
    </source>
</reference>
<dbReference type="PANTHER" id="PTHR11839">
    <property type="entry name" value="UDP/ADP-SUGAR PYROPHOSPHATASE"/>
    <property type="match status" value="1"/>
</dbReference>
<evidence type="ECO:0000256" key="1">
    <source>
        <dbReference type="ARBA" id="ARBA00001946"/>
    </source>
</evidence>
<comment type="cofactor">
    <cofactor evidence="1">
        <name>Mg(2+)</name>
        <dbReference type="ChEBI" id="CHEBI:18420"/>
    </cofactor>
</comment>
<dbReference type="CDD" id="cd03424">
    <property type="entry name" value="NUDIX_ADPRase_Nudt5_UGPPase_Nudt14"/>
    <property type="match status" value="1"/>
</dbReference>
<dbReference type="InterPro" id="IPR000086">
    <property type="entry name" value="NUDIX_hydrolase_dom"/>
</dbReference>
<dbReference type="InterPro" id="IPR015797">
    <property type="entry name" value="NUDIX_hydrolase-like_dom_sf"/>
</dbReference>
<dbReference type="Proteomes" id="UP000830542">
    <property type="component" value="Chromosome"/>
</dbReference>
<feature type="domain" description="Nudix hydrolase" evidence="3">
    <location>
        <begin position="44"/>
        <end position="176"/>
    </location>
</feature>
<name>A0AAV3SLN8_HALDO</name>
<dbReference type="Proteomes" id="UP001500962">
    <property type="component" value="Unassembled WGS sequence"/>
</dbReference>
<dbReference type="PANTHER" id="PTHR11839:SF18">
    <property type="entry name" value="NUDIX HYDROLASE DOMAIN-CONTAINING PROTEIN"/>
    <property type="match status" value="1"/>
</dbReference>
<protein>
    <submittedName>
        <fullName evidence="4">NUDIX hydrolase</fullName>
    </submittedName>
</protein>
<dbReference type="AlphaFoldDB" id="A0AAV3SLN8"/>
<accession>A0AAV3SLN8</accession>
<keyword evidence="2 4" id="KW-0378">Hydrolase</keyword>
<organism evidence="4 7">
    <name type="scientific">Halococcus dombrowskii</name>
    <dbReference type="NCBI Taxonomy" id="179637"/>
    <lineage>
        <taxon>Archaea</taxon>
        <taxon>Methanobacteriati</taxon>
        <taxon>Methanobacteriota</taxon>
        <taxon>Stenosarchaea group</taxon>
        <taxon>Halobacteria</taxon>
        <taxon>Halobacteriales</taxon>
        <taxon>Halococcaceae</taxon>
        <taxon>Halococcus</taxon>
    </lineage>
</organism>